<organism evidence="3 4">
    <name type="scientific">Ooceraea biroi</name>
    <name type="common">Clonal raider ant</name>
    <name type="synonym">Cerapachys biroi</name>
    <dbReference type="NCBI Taxonomy" id="2015173"/>
    <lineage>
        <taxon>Eukaryota</taxon>
        <taxon>Metazoa</taxon>
        <taxon>Ecdysozoa</taxon>
        <taxon>Arthropoda</taxon>
        <taxon>Hexapoda</taxon>
        <taxon>Insecta</taxon>
        <taxon>Pterygota</taxon>
        <taxon>Neoptera</taxon>
        <taxon>Endopterygota</taxon>
        <taxon>Hymenoptera</taxon>
        <taxon>Apocrita</taxon>
        <taxon>Aculeata</taxon>
        <taxon>Formicoidea</taxon>
        <taxon>Formicidae</taxon>
        <taxon>Dorylinae</taxon>
        <taxon>Ooceraea</taxon>
    </lineage>
</organism>
<dbReference type="EMBL" id="KK108602">
    <property type="protein sequence ID" value="EZA46673.1"/>
    <property type="molecule type" value="Genomic_DNA"/>
</dbReference>
<protein>
    <submittedName>
        <fullName evidence="3">THAP domain-containing protein</fullName>
    </submittedName>
</protein>
<accession>A0A026VSE4</accession>
<keyword evidence="4" id="KW-1185">Reference proteome</keyword>
<dbReference type="Proteomes" id="UP000053097">
    <property type="component" value="Unassembled WGS sequence"/>
</dbReference>
<dbReference type="InterPro" id="IPR048366">
    <property type="entry name" value="TNP-like_GBD"/>
</dbReference>
<feature type="non-terminal residue" evidence="3">
    <location>
        <position position="1"/>
    </location>
</feature>
<sequence length="251" mass="28542">VKLAAQTLSESVVVALKQLHDNGHSEFSGCSIATAKFCRIINNTFDCLNSRSLYSNKFKKPLSESNMKEVFTFFDESIEYLLSIKFNINDKPVIQTKSKTGFLGFIIDMKNLKVIYSDYITKGYIKYILTYKLSQDHLEMFFSCIRAMGGYNNNPNVKQFMASYKRLLHHTEVQSSSQGNCISLDNTSILNVSSRQKSNINAEKEDEGTQGDIEDILTIDDLPLSQNNAANNDAIIYIAGYVERHFRFLKM</sequence>
<reference evidence="3 4" key="1">
    <citation type="journal article" date="2014" name="Curr. Biol.">
        <title>The genome of the clonal raider ant Cerapachys biroi.</title>
        <authorList>
            <person name="Oxley P.R."/>
            <person name="Ji L."/>
            <person name="Fetter-Pruneda I."/>
            <person name="McKenzie S.K."/>
            <person name="Li C."/>
            <person name="Hu H."/>
            <person name="Zhang G."/>
            <person name="Kronauer D.J."/>
        </authorList>
    </citation>
    <scope>NUCLEOTIDE SEQUENCE [LARGE SCALE GENOMIC DNA]</scope>
</reference>
<dbReference type="STRING" id="2015173.A0A026VSE4"/>
<dbReference type="Pfam" id="PF21788">
    <property type="entry name" value="TNP-like_GBD"/>
    <property type="match status" value="1"/>
</dbReference>
<dbReference type="InterPro" id="IPR048367">
    <property type="entry name" value="TNP-like_RNaseH_C"/>
</dbReference>
<feature type="domain" description="Transposable element P transposase-like GTP-binding insertion" evidence="1">
    <location>
        <begin position="1"/>
        <end position="61"/>
    </location>
</feature>
<feature type="domain" description="Transposable element P transposase-like RNase H C-terminal" evidence="2">
    <location>
        <begin position="131"/>
        <end position="165"/>
    </location>
</feature>
<dbReference type="AlphaFoldDB" id="A0A026VSE4"/>
<name>A0A026VSE4_OOCBI</name>
<proteinExistence type="predicted"/>
<evidence type="ECO:0000259" key="2">
    <source>
        <dbReference type="Pfam" id="PF21789"/>
    </source>
</evidence>
<evidence type="ECO:0000259" key="1">
    <source>
        <dbReference type="Pfam" id="PF21788"/>
    </source>
</evidence>
<dbReference type="OMA" id="KIANCIG"/>
<evidence type="ECO:0000313" key="3">
    <source>
        <dbReference type="EMBL" id="EZA46673.1"/>
    </source>
</evidence>
<evidence type="ECO:0000313" key="4">
    <source>
        <dbReference type="Proteomes" id="UP000053097"/>
    </source>
</evidence>
<dbReference type="PANTHER" id="PTHR47577:SF2">
    <property type="entry name" value="THAP DOMAIN CONTAINING 9"/>
    <property type="match status" value="1"/>
</dbReference>
<gene>
    <name evidence="3" type="ORF">X777_03598</name>
</gene>
<dbReference type="OrthoDB" id="7551222at2759"/>
<dbReference type="PANTHER" id="PTHR47577">
    <property type="entry name" value="THAP DOMAIN-CONTAINING PROTEIN 6"/>
    <property type="match status" value="1"/>
</dbReference>
<dbReference type="Pfam" id="PF21789">
    <property type="entry name" value="TNP-like_RNaseH_C"/>
    <property type="match status" value="1"/>
</dbReference>